<accession>A0A2N9K8P4</accession>
<protein>
    <submittedName>
        <fullName evidence="2">Uncharacterized protein</fullName>
    </submittedName>
</protein>
<dbReference type="RefSeq" id="WP_072613615.1">
    <property type="nucleotide sequence ID" value="NZ_AP017935.1"/>
</dbReference>
<reference evidence="1 4" key="1">
    <citation type="submission" date="2018-02" db="EMBL/GenBank/DDBJ databases">
        <authorList>
            <person name="Rodrigo-Torres L."/>
            <person name="Arahal R. D."/>
            <person name="Lucena T."/>
        </authorList>
    </citation>
    <scope>NUCLEOTIDE SEQUENCE [LARGE SCALE GENOMIC DNA]</scope>
    <source>
        <strain evidence="1 4">CECT 8486</strain>
    </source>
</reference>
<evidence type="ECO:0000313" key="2">
    <source>
        <dbReference type="EMBL" id="SPE06760.1"/>
    </source>
</evidence>
<keyword evidence="4" id="KW-1185">Reference proteome</keyword>
<dbReference type="EMBL" id="OKQU01000001">
    <property type="protein sequence ID" value="SPE06760.1"/>
    <property type="molecule type" value="Genomic_DNA"/>
</dbReference>
<evidence type="ECO:0000313" key="4">
    <source>
        <dbReference type="Proteomes" id="UP000239237"/>
    </source>
</evidence>
<reference evidence="2 3" key="2">
    <citation type="submission" date="2018-02" db="EMBL/GenBank/DDBJ databases">
        <authorList>
            <person name="Cohen D.B."/>
            <person name="Kent A.D."/>
        </authorList>
    </citation>
    <scope>NUCLEOTIDE SEQUENCE [LARGE SCALE GENOMIC DNA]</scope>
    <source>
        <strain evidence="2 3">CECT 9216</strain>
    </source>
</reference>
<dbReference type="Proteomes" id="UP000237923">
    <property type="component" value="Unassembled WGS sequence"/>
</dbReference>
<dbReference type="GeneID" id="99674114"/>
<dbReference type="Proteomes" id="UP000239237">
    <property type="component" value="Unassembled WGS sequence"/>
</dbReference>
<dbReference type="KEGG" id="lsu:A6B45_04865"/>
<gene>
    <name evidence="1" type="ORF">LES8486_00515</name>
    <name evidence="2" type="ORF">LES9216_00662</name>
</gene>
<dbReference type="AlphaFoldDB" id="A0A2N9K8P4"/>
<dbReference type="EMBL" id="OKQR01000001">
    <property type="protein sequence ID" value="SPD91535.1"/>
    <property type="molecule type" value="Genomic_DNA"/>
</dbReference>
<evidence type="ECO:0000313" key="3">
    <source>
        <dbReference type="Proteomes" id="UP000237923"/>
    </source>
</evidence>
<proteinExistence type="predicted"/>
<sequence>MKDAIEFKTSQMKALIKRRNVLNKKYDTTLPEDIPLEVKSELELIVNLLNEFDINQLIFDERPTMIGIKNSRDEEWYFQQMKYWVERHPNALNAKFSRSSVYKFALHFFVENIALNTNNARLNYSELAQKVNDANSTKSDSKLTAQLANVENLLGFLLTMQQRQLEYIPEGINLENGFVKYAINPINPTEFQQFGTPTELNPNNELAQSYEEYKKIRSRDKQLIKKYHQTGGQLDDD</sequence>
<organism evidence="2 3">
    <name type="scientific">Leuconostoc suionicum</name>
    <dbReference type="NCBI Taxonomy" id="1511761"/>
    <lineage>
        <taxon>Bacteria</taxon>
        <taxon>Bacillati</taxon>
        <taxon>Bacillota</taxon>
        <taxon>Bacilli</taxon>
        <taxon>Lactobacillales</taxon>
        <taxon>Lactobacillaceae</taxon>
        <taxon>Leuconostoc</taxon>
    </lineage>
</organism>
<evidence type="ECO:0000313" key="1">
    <source>
        <dbReference type="EMBL" id="SPD91535.1"/>
    </source>
</evidence>
<name>A0A2N9K8P4_9LACO</name>